<evidence type="ECO:0000256" key="1">
    <source>
        <dbReference type="ARBA" id="ARBA00023015"/>
    </source>
</evidence>
<dbReference type="PANTHER" id="PTHR30055">
    <property type="entry name" value="HTH-TYPE TRANSCRIPTIONAL REGULATOR RUTR"/>
    <property type="match status" value="1"/>
</dbReference>
<sequence>MAVMEGGGKTADSRVARSRAAVLSAAVDLLVQGGAPAVTVEAVVQRSGVARSTIYRHWPRRIDLVADTFRTLIPPLPAVPAAGDLRTRLQSVLRGLAAQINEEKYAAMVPAVLDSTTRDPELAEFRDVFARSQRAPLDDVLRESTAAGELPADLDADGAIAALVGPLLFRRVVLAQRVDADYADHLVDAFLRAQNR</sequence>
<dbReference type="RefSeq" id="WP_140696927.1">
    <property type="nucleotide sequence ID" value="NZ_RCZG01000013.1"/>
</dbReference>
<evidence type="ECO:0000313" key="6">
    <source>
        <dbReference type="EMBL" id="TPG31159.1"/>
    </source>
</evidence>
<dbReference type="Proteomes" id="UP000320095">
    <property type="component" value="Unassembled WGS sequence"/>
</dbReference>
<keyword evidence="1" id="KW-0805">Transcription regulation</keyword>
<evidence type="ECO:0000259" key="5">
    <source>
        <dbReference type="PROSITE" id="PS50977"/>
    </source>
</evidence>
<dbReference type="Gene3D" id="1.10.10.60">
    <property type="entry name" value="Homeodomain-like"/>
    <property type="match status" value="1"/>
</dbReference>
<feature type="domain" description="HTH tetR-type" evidence="5">
    <location>
        <begin position="16"/>
        <end position="76"/>
    </location>
</feature>
<gene>
    <name evidence="6" type="ORF">EAH80_24385</name>
</gene>
<dbReference type="InterPro" id="IPR009057">
    <property type="entry name" value="Homeodomain-like_sf"/>
</dbReference>
<dbReference type="GO" id="GO:0000976">
    <property type="term" value="F:transcription cis-regulatory region binding"/>
    <property type="evidence" value="ECO:0007669"/>
    <property type="project" value="TreeGrafter"/>
</dbReference>
<dbReference type="Pfam" id="PF00440">
    <property type="entry name" value="TetR_N"/>
    <property type="match status" value="1"/>
</dbReference>
<dbReference type="AlphaFoldDB" id="A0A502E2I2"/>
<proteinExistence type="predicted"/>
<evidence type="ECO:0000313" key="7">
    <source>
        <dbReference type="Proteomes" id="UP000320095"/>
    </source>
</evidence>
<dbReference type="PANTHER" id="PTHR30055:SF148">
    <property type="entry name" value="TETR-FAMILY TRANSCRIPTIONAL REGULATOR"/>
    <property type="match status" value="1"/>
</dbReference>
<dbReference type="InterPro" id="IPR011075">
    <property type="entry name" value="TetR_C"/>
</dbReference>
<dbReference type="InterPro" id="IPR001647">
    <property type="entry name" value="HTH_TetR"/>
</dbReference>
<dbReference type="SUPFAM" id="SSF46689">
    <property type="entry name" value="Homeodomain-like"/>
    <property type="match status" value="1"/>
</dbReference>
<evidence type="ECO:0000256" key="4">
    <source>
        <dbReference type="PROSITE-ProRule" id="PRU00335"/>
    </source>
</evidence>
<organism evidence="6 7">
    <name type="scientific">Mycolicibacterium hodleri</name>
    <dbReference type="NCBI Taxonomy" id="49897"/>
    <lineage>
        <taxon>Bacteria</taxon>
        <taxon>Bacillati</taxon>
        <taxon>Actinomycetota</taxon>
        <taxon>Actinomycetes</taxon>
        <taxon>Mycobacteriales</taxon>
        <taxon>Mycobacteriaceae</taxon>
        <taxon>Mycolicibacterium</taxon>
    </lineage>
</organism>
<feature type="DNA-binding region" description="H-T-H motif" evidence="4">
    <location>
        <begin position="39"/>
        <end position="58"/>
    </location>
</feature>
<name>A0A502E2I2_9MYCO</name>
<dbReference type="PROSITE" id="PS50977">
    <property type="entry name" value="HTH_TETR_2"/>
    <property type="match status" value="1"/>
</dbReference>
<dbReference type="Gene3D" id="1.10.357.10">
    <property type="entry name" value="Tetracycline Repressor, domain 2"/>
    <property type="match status" value="1"/>
</dbReference>
<dbReference type="SUPFAM" id="SSF48498">
    <property type="entry name" value="Tetracyclin repressor-like, C-terminal domain"/>
    <property type="match status" value="1"/>
</dbReference>
<evidence type="ECO:0000256" key="2">
    <source>
        <dbReference type="ARBA" id="ARBA00023125"/>
    </source>
</evidence>
<dbReference type="GO" id="GO:0003700">
    <property type="term" value="F:DNA-binding transcription factor activity"/>
    <property type="evidence" value="ECO:0007669"/>
    <property type="project" value="TreeGrafter"/>
</dbReference>
<comment type="caution">
    <text evidence="6">The sequence shown here is derived from an EMBL/GenBank/DDBJ whole genome shotgun (WGS) entry which is preliminary data.</text>
</comment>
<dbReference type="OrthoDB" id="9796019at2"/>
<protein>
    <submittedName>
        <fullName evidence="6">TetR/AcrR family transcriptional regulator</fullName>
    </submittedName>
</protein>
<dbReference type="InterPro" id="IPR050109">
    <property type="entry name" value="HTH-type_TetR-like_transc_reg"/>
</dbReference>
<dbReference type="Pfam" id="PF16859">
    <property type="entry name" value="TetR_C_11"/>
    <property type="match status" value="1"/>
</dbReference>
<accession>A0A502E2I2</accession>
<keyword evidence="2 4" id="KW-0238">DNA-binding</keyword>
<keyword evidence="7" id="KW-1185">Reference proteome</keyword>
<evidence type="ECO:0000256" key="3">
    <source>
        <dbReference type="ARBA" id="ARBA00023163"/>
    </source>
</evidence>
<reference evidence="6 7" key="1">
    <citation type="journal article" date="2019" name="Environ. Microbiol.">
        <title>Species interactions and distinct microbial communities in high Arctic permafrost affected cryosols are associated with the CH4 and CO2 gas fluxes.</title>
        <authorList>
            <person name="Altshuler I."/>
            <person name="Hamel J."/>
            <person name="Turney S."/>
            <person name="Magnuson E."/>
            <person name="Levesque R."/>
            <person name="Greer C."/>
            <person name="Whyte L.G."/>
        </authorList>
    </citation>
    <scope>NUCLEOTIDE SEQUENCE [LARGE SCALE GENOMIC DNA]</scope>
    <source>
        <strain evidence="6 7">S5.20</strain>
    </source>
</reference>
<dbReference type="PRINTS" id="PR00455">
    <property type="entry name" value="HTHTETR"/>
</dbReference>
<keyword evidence="3" id="KW-0804">Transcription</keyword>
<dbReference type="EMBL" id="RCZG01000013">
    <property type="protein sequence ID" value="TPG31159.1"/>
    <property type="molecule type" value="Genomic_DNA"/>
</dbReference>
<dbReference type="InterPro" id="IPR036271">
    <property type="entry name" value="Tet_transcr_reg_TetR-rel_C_sf"/>
</dbReference>